<protein>
    <submittedName>
        <fullName evidence="2">Uncharacterized protein</fullName>
    </submittedName>
</protein>
<proteinExistence type="predicted"/>
<gene>
    <name evidence="2" type="ORF">ES288_A12G203300v1</name>
</gene>
<dbReference type="AlphaFoldDB" id="A0A5D2EBP4"/>
<evidence type="ECO:0000256" key="1">
    <source>
        <dbReference type="SAM" id="MobiDB-lite"/>
    </source>
</evidence>
<feature type="region of interest" description="Disordered" evidence="1">
    <location>
        <begin position="51"/>
        <end position="70"/>
    </location>
</feature>
<name>A0A5D2EBP4_GOSDA</name>
<dbReference type="EMBL" id="CM017699">
    <property type="protein sequence ID" value="TYG90699.1"/>
    <property type="molecule type" value="Genomic_DNA"/>
</dbReference>
<accession>A0A5D2EBP4</accession>
<sequence>MGKEWARTRKKQKSEKTLLLPVIMNLLSVELVYFQSLNPISSNRTQLILFHHSPKQPKSNEEKETQPPRI</sequence>
<evidence type="ECO:0000313" key="2">
    <source>
        <dbReference type="EMBL" id="TYG90699.1"/>
    </source>
</evidence>
<reference evidence="2 3" key="1">
    <citation type="submission" date="2019-06" db="EMBL/GenBank/DDBJ databases">
        <title>WGS assembly of Gossypium darwinii.</title>
        <authorList>
            <person name="Chen Z.J."/>
            <person name="Sreedasyam A."/>
            <person name="Ando A."/>
            <person name="Song Q."/>
            <person name="De L."/>
            <person name="Hulse-Kemp A."/>
            <person name="Ding M."/>
            <person name="Ye W."/>
            <person name="Kirkbride R."/>
            <person name="Jenkins J."/>
            <person name="Plott C."/>
            <person name="Lovell J."/>
            <person name="Lin Y.-M."/>
            <person name="Vaughn R."/>
            <person name="Liu B."/>
            <person name="Li W."/>
            <person name="Simpson S."/>
            <person name="Scheffler B."/>
            <person name="Saski C."/>
            <person name="Grover C."/>
            <person name="Hu G."/>
            <person name="Conover J."/>
            <person name="Carlson J."/>
            <person name="Shu S."/>
            <person name="Boston L."/>
            <person name="Williams M."/>
            <person name="Peterson D."/>
            <person name="Mcgee K."/>
            <person name="Jones D."/>
            <person name="Wendel J."/>
            <person name="Stelly D."/>
            <person name="Grimwood J."/>
            <person name="Schmutz J."/>
        </authorList>
    </citation>
    <scope>NUCLEOTIDE SEQUENCE [LARGE SCALE GENOMIC DNA]</scope>
    <source>
        <strain evidence="2">1808015.09</strain>
    </source>
</reference>
<evidence type="ECO:0000313" key="3">
    <source>
        <dbReference type="Proteomes" id="UP000323506"/>
    </source>
</evidence>
<feature type="compositionally biased region" description="Basic and acidic residues" evidence="1">
    <location>
        <begin position="58"/>
        <end position="70"/>
    </location>
</feature>
<organism evidence="2 3">
    <name type="scientific">Gossypium darwinii</name>
    <name type="common">Darwin's cotton</name>
    <name type="synonym">Gossypium barbadense var. darwinii</name>
    <dbReference type="NCBI Taxonomy" id="34276"/>
    <lineage>
        <taxon>Eukaryota</taxon>
        <taxon>Viridiplantae</taxon>
        <taxon>Streptophyta</taxon>
        <taxon>Embryophyta</taxon>
        <taxon>Tracheophyta</taxon>
        <taxon>Spermatophyta</taxon>
        <taxon>Magnoliopsida</taxon>
        <taxon>eudicotyledons</taxon>
        <taxon>Gunneridae</taxon>
        <taxon>Pentapetalae</taxon>
        <taxon>rosids</taxon>
        <taxon>malvids</taxon>
        <taxon>Malvales</taxon>
        <taxon>Malvaceae</taxon>
        <taxon>Malvoideae</taxon>
        <taxon>Gossypium</taxon>
    </lineage>
</organism>
<dbReference type="Proteomes" id="UP000323506">
    <property type="component" value="Chromosome A12"/>
</dbReference>
<keyword evidence="3" id="KW-1185">Reference proteome</keyword>